<feature type="signal peptide" evidence="5">
    <location>
        <begin position="1"/>
        <end position="18"/>
    </location>
</feature>
<dbReference type="PANTHER" id="PTHR30532:SF28">
    <property type="entry name" value="PETROBACTIN-BINDING PROTEIN YCLQ"/>
    <property type="match status" value="1"/>
</dbReference>
<dbReference type="AlphaFoldDB" id="A0A9E2KCA8"/>
<dbReference type="Proteomes" id="UP000824229">
    <property type="component" value="Unassembled WGS sequence"/>
</dbReference>
<keyword evidence="3" id="KW-0813">Transport</keyword>
<comment type="similarity">
    <text evidence="2">Belongs to the bacterial solute-binding protein 8 family.</text>
</comment>
<dbReference type="GO" id="GO:0030288">
    <property type="term" value="C:outer membrane-bounded periplasmic space"/>
    <property type="evidence" value="ECO:0007669"/>
    <property type="project" value="TreeGrafter"/>
</dbReference>
<evidence type="ECO:0000259" key="6">
    <source>
        <dbReference type="PROSITE" id="PS50983"/>
    </source>
</evidence>
<reference evidence="7" key="1">
    <citation type="journal article" date="2021" name="PeerJ">
        <title>Extensive microbial diversity within the chicken gut microbiome revealed by metagenomics and culture.</title>
        <authorList>
            <person name="Gilroy R."/>
            <person name="Ravi A."/>
            <person name="Getino M."/>
            <person name="Pursley I."/>
            <person name="Horton D.L."/>
            <person name="Alikhan N.F."/>
            <person name="Baker D."/>
            <person name="Gharbi K."/>
            <person name="Hall N."/>
            <person name="Watson M."/>
            <person name="Adriaenssens E.M."/>
            <person name="Foster-Nyarko E."/>
            <person name="Jarju S."/>
            <person name="Secka A."/>
            <person name="Antonio M."/>
            <person name="Oren A."/>
            <person name="Chaudhuri R.R."/>
            <person name="La Ragione R."/>
            <person name="Hildebrand F."/>
            <person name="Pallen M.J."/>
        </authorList>
    </citation>
    <scope>NUCLEOTIDE SEQUENCE</scope>
    <source>
        <strain evidence="7">B5-657</strain>
    </source>
</reference>
<sequence>MSKKILLSALTIMTLAFTGCSSTSTTSGNGTVVESPAATEEAGTVKVVHALGETEVPKNPKNVVVMDFGILDAMDALGIEVAALPLSSSLPEYLSKYQNEETYTNIGSLKEIDLEKIFEVEPELIIIGGRQSSYYEELSKIAPTVQLSVDASDYMNSFTTNMNYLGEIFGKEEEVAKKLETIEASMKEISEKAATKDVNGLIVLANGDAFSVYGKGSRFGIIHNEFGIKPVDETIEVSTHGQNASFEYIVEQNPDYLFIIDRTVATSGEGSAAAMFDNELIHSTDAYKNGRIIYLDPVVWYTSGGGFTSTEIMLEEVSNALDL</sequence>
<dbReference type="InterPro" id="IPR051313">
    <property type="entry name" value="Bact_iron-sidero_bind"/>
</dbReference>
<dbReference type="SUPFAM" id="SSF53807">
    <property type="entry name" value="Helical backbone' metal receptor"/>
    <property type="match status" value="1"/>
</dbReference>
<dbReference type="InterPro" id="IPR002491">
    <property type="entry name" value="ABC_transptr_periplasmic_BD"/>
</dbReference>
<evidence type="ECO:0000256" key="1">
    <source>
        <dbReference type="ARBA" id="ARBA00004196"/>
    </source>
</evidence>
<reference evidence="7" key="2">
    <citation type="submission" date="2021-04" db="EMBL/GenBank/DDBJ databases">
        <authorList>
            <person name="Gilroy R."/>
        </authorList>
    </citation>
    <scope>NUCLEOTIDE SEQUENCE</scope>
    <source>
        <strain evidence="7">B5-657</strain>
    </source>
</reference>
<name>A0A9E2KCA8_9FIRM</name>
<accession>A0A9E2KCA8</accession>
<dbReference type="Gene3D" id="3.40.50.1980">
    <property type="entry name" value="Nitrogenase molybdenum iron protein domain"/>
    <property type="match status" value="2"/>
</dbReference>
<dbReference type="PROSITE" id="PS51257">
    <property type="entry name" value="PROKAR_LIPOPROTEIN"/>
    <property type="match status" value="1"/>
</dbReference>
<evidence type="ECO:0000256" key="4">
    <source>
        <dbReference type="ARBA" id="ARBA00022729"/>
    </source>
</evidence>
<evidence type="ECO:0000256" key="3">
    <source>
        <dbReference type="ARBA" id="ARBA00022448"/>
    </source>
</evidence>
<proteinExistence type="inferred from homology"/>
<feature type="domain" description="Fe/B12 periplasmic-binding" evidence="6">
    <location>
        <begin position="62"/>
        <end position="323"/>
    </location>
</feature>
<organism evidence="7 8">
    <name type="scientific">Candidatus Cellulosilyticum pullistercoris</name>
    <dbReference type="NCBI Taxonomy" id="2838521"/>
    <lineage>
        <taxon>Bacteria</taxon>
        <taxon>Bacillati</taxon>
        <taxon>Bacillota</taxon>
        <taxon>Clostridia</taxon>
        <taxon>Lachnospirales</taxon>
        <taxon>Cellulosilyticaceae</taxon>
        <taxon>Cellulosilyticum</taxon>
    </lineage>
</organism>
<evidence type="ECO:0000313" key="8">
    <source>
        <dbReference type="Proteomes" id="UP000824229"/>
    </source>
</evidence>
<dbReference type="PROSITE" id="PS50983">
    <property type="entry name" value="FE_B12_PBP"/>
    <property type="match status" value="1"/>
</dbReference>
<comment type="subcellular location">
    <subcellularLocation>
        <location evidence="1">Cell envelope</location>
    </subcellularLocation>
</comment>
<dbReference type="EMBL" id="JAHLFQ010000066">
    <property type="protein sequence ID" value="MBU3803801.1"/>
    <property type="molecule type" value="Genomic_DNA"/>
</dbReference>
<evidence type="ECO:0000313" key="7">
    <source>
        <dbReference type="EMBL" id="MBU3803801.1"/>
    </source>
</evidence>
<feature type="chain" id="PRO_5039688429" evidence="5">
    <location>
        <begin position="19"/>
        <end position="323"/>
    </location>
</feature>
<dbReference type="GO" id="GO:1901678">
    <property type="term" value="P:iron coordination entity transport"/>
    <property type="evidence" value="ECO:0007669"/>
    <property type="project" value="UniProtKB-ARBA"/>
</dbReference>
<gene>
    <name evidence="7" type="ORF">H9872_03450</name>
</gene>
<dbReference type="PANTHER" id="PTHR30532">
    <property type="entry name" value="IRON III DICITRATE-BINDING PERIPLASMIC PROTEIN"/>
    <property type="match status" value="1"/>
</dbReference>
<dbReference type="CDD" id="cd01140">
    <property type="entry name" value="FatB"/>
    <property type="match status" value="1"/>
</dbReference>
<protein>
    <submittedName>
        <fullName evidence="7">Siderophore ABC transporter substrate-binding protein</fullName>
    </submittedName>
</protein>
<comment type="caution">
    <text evidence="7">The sequence shown here is derived from an EMBL/GenBank/DDBJ whole genome shotgun (WGS) entry which is preliminary data.</text>
</comment>
<dbReference type="Pfam" id="PF01497">
    <property type="entry name" value="Peripla_BP_2"/>
    <property type="match status" value="1"/>
</dbReference>
<evidence type="ECO:0000256" key="5">
    <source>
        <dbReference type="SAM" id="SignalP"/>
    </source>
</evidence>
<keyword evidence="4 5" id="KW-0732">Signal</keyword>
<dbReference type="InterPro" id="IPR033870">
    <property type="entry name" value="FatB"/>
</dbReference>
<evidence type="ECO:0000256" key="2">
    <source>
        <dbReference type="ARBA" id="ARBA00008814"/>
    </source>
</evidence>